<evidence type="ECO:0000259" key="7">
    <source>
        <dbReference type="Pfam" id="PF03404"/>
    </source>
</evidence>
<dbReference type="InterPro" id="IPR000572">
    <property type="entry name" value="OxRdtase_Mopterin-bd_dom"/>
</dbReference>
<evidence type="ECO:0000259" key="6">
    <source>
        <dbReference type="Pfam" id="PF00174"/>
    </source>
</evidence>
<dbReference type="InterPro" id="IPR014756">
    <property type="entry name" value="Ig_E-set"/>
</dbReference>
<dbReference type="InterPro" id="IPR019546">
    <property type="entry name" value="TAT_signal_bac_arc"/>
</dbReference>
<protein>
    <recommendedName>
        <fullName evidence="9">Oxidoreductase molybdopterin-binding domain-containing protein</fullName>
    </recommendedName>
</protein>
<dbReference type="GO" id="GO:0043546">
    <property type="term" value="F:molybdopterin cofactor binding"/>
    <property type="evidence" value="ECO:0007669"/>
    <property type="project" value="TreeGrafter"/>
</dbReference>
<keyword evidence="3" id="KW-0479">Metal-binding</keyword>
<evidence type="ECO:0000313" key="8">
    <source>
        <dbReference type="EMBL" id="SVA34261.1"/>
    </source>
</evidence>
<evidence type="ECO:0000256" key="1">
    <source>
        <dbReference type="ARBA" id="ARBA00001924"/>
    </source>
</evidence>
<dbReference type="PANTHER" id="PTHR19372">
    <property type="entry name" value="SULFITE REDUCTASE"/>
    <property type="match status" value="1"/>
</dbReference>
<keyword evidence="2" id="KW-0500">Molybdenum</keyword>
<feature type="domain" description="Oxidoreductase molybdopterin-binding" evidence="6">
    <location>
        <begin position="120"/>
        <end position="273"/>
    </location>
</feature>
<dbReference type="InterPro" id="IPR006311">
    <property type="entry name" value="TAT_signal"/>
</dbReference>
<dbReference type="GO" id="GO:0030151">
    <property type="term" value="F:molybdenum ion binding"/>
    <property type="evidence" value="ECO:0007669"/>
    <property type="project" value="InterPro"/>
</dbReference>
<dbReference type="SUPFAM" id="SSF81296">
    <property type="entry name" value="E set domains"/>
    <property type="match status" value="1"/>
</dbReference>
<gene>
    <name evidence="8" type="ORF">METZ01_LOCUS87115</name>
</gene>
<evidence type="ECO:0000256" key="4">
    <source>
        <dbReference type="ARBA" id="ARBA00023002"/>
    </source>
</evidence>
<dbReference type="Pfam" id="PF03404">
    <property type="entry name" value="Mo-co_dimer"/>
    <property type="match status" value="1"/>
</dbReference>
<dbReference type="PROSITE" id="PS51318">
    <property type="entry name" value="TAT"/>
    <property type="match status" value="1"/>
</dbReference>
<name>A0A381V2U0_9ZZZZ</name>
<dbReference type="Pfam" id="PF00174">
    <property type="entry name" value="Oxidored_molyb"/>
    <property type="match status" value="1"/>
</dbReference>
<organism evidence="8">
    <name type="scientific">marine metagenome</name>
    <dbReference type="NCBI Taxonomy" id="408172"/>
    <lineage>
        <taxon>unclassified sequences</taxon>
        <taxon>metagenomes</taxon>
        <taxon>ecological metagenomes</taxon>
    </lineage>
</organism>
<evidence type="ECO:0000256" key="2">
    <source>
        <dbReference type="ARBA" id="ARBA00022505"/>
    </source>
</evidence>
<feature type="domain" description="Moybdenum cofactor oxidoreductase dimerisation" evidence="7">
    <location>
        <begin position="299"/>
        <end position="389"/>
    </location>
</feature>
<evidence type="ECO:0008006" key="9">
    <source>
        <dbReference type="Google" id="ProtNLM"/>
    </source>
</evidence>
<dbReference type="EMBL" id="UINC01007611">
    <property type="protein sequence ID" value="SVA34261.1"/>
    <property type="molecule type" value="Genomic_DNA"/>
</dbReference>
<dbReference type="Gene3D" id="2.60.40.650">
    <property type="match status" value="1"/>
</dbReference>
<sequence>MGVKRPNRRDFLKRGAALAGGVTLGAAEPVIRKATASAQSIEEQSQEVPSQEVQDWSSDELVAYGERSQHVTSVREPVNGRPSPDDFDLVFHIGTPLEEQVGAITPSSLFYFGTTRGSIVPTIDPAKHRLMIHGLVDRELIFTMDELKRFPSVTRLHFIECAGNGSSPRRGRLIESHGMTSCAEWTGVLLSTLLEEAGVQADGTWIVAEGVENVRGASSLPMAKAMDDIIVAYAMNGEPLRPQQGFPLRIVVPGFEGILHVKWLSRIKVVDRFYMTYNDYGHLRQDPDQAALSYQVGPKSVITWPSGGLDLPGAGFYEVRGLAWSGGGVVSRVEVSTDGGENWMDADFRGTPQRMAHTAFSFNWTWDGSEAMLMSRCTDELGQVQPTRAQRKGGLDNSIQPWRVQSNGSVTNGLA</sequence>
<dbReference type="AlphaFoldDB" id="A0A381V2U0"/>
<dbReference type="PRINTS" id="PR00407">
    <property type="entry name" value="EUMOPTERIN"/>
</dbReference>
<proteinExistence type="predicted"/>
<dbReference type="GO" id="GO:0020037">
    <property type="term" value="F:heme binding"/>
    <property type="evidence" value="ECO:0007669"/>
    <property type="project" value="TreeGrafter"/>
</dbReference>
<dbReference type="NCBIfam" id="TIGR01409">
    <property type="entry name" value="TAT_signal_seq"/>
    <property type="match status" value="1"/>
</dbReference>
<dbReference type="PANTHER" id="PTHR19372:SF7">
    <property type="entry name" value="SULFITE OXIDASE, MITOCHONDRIAL"/>
    <property type="match status" value="1"/>
</dbReference>
<dbReference type="GO" id="GO:0008482">
    <property type="term" value="F:sulfite oxidase activity"/>
    <property type="evidence" value="ECO:0007669"/>
    <property type="project" value="TreeGrafter"/>
</dbReference>
<dbReference type="InterPro" id="IPR008335">
    <property type="entry name" value="Mopterin_OxRdtase_euk"/>
</dbReference>
<reference evidence="8" key="1">
    <citation type="submission" date="2018-05" db="EMBL/GenBank/DDBJ databases">
        <authorList>
            <person name="Lanie J.A."/>
            <person name="Ng W.-L."/>
            <person name="Kazmierczak K.M."/>
            <person name="Andrzejewski T.M."/>
            <person name="Davidsen T.M."/>
            <person name="Wayne K.J."/>
            <person name="Tettelin H."/>
            <person name="Glass J.I."/>
            <person name="Rusch D."/>
            <person name="Podicherti R."/>
            <person name="Tsui H.-C.T."/>
            <person name="Winkler M.E."/>
        </authorList>
    </citation>
    <scope>NUCLEOTIDE SEQUENCE</scope>
</reference>
<keyword evidence="4" id="KW-0560">Oxidoreductase</keyword>
<comment type="cofactor">
    <cofactor evidence="1">
        <name>Mo-molybdopterin</name>
        <dbReference type="ChEBI" id="CHEBI:71302"/>
    </cofactor>
</comment>
<feature type="region of interest" description="Disordered" evidence="5">
    <location>
        <begin position="389"/>
        <end position="415"/>
    </location>
</feature>
<dbReference type="SUPFAM" id="SSF56524">
    <property type="entry name" value="Oxidoreductase molybdopterin-binding domain"/>
    <property type="match status" value="1"/>
</dbReference>
<dbReference type="InterPro" id="IPR005066">
    <property type="entry name" value="MoCF_OxRdtse_dimer"/>
</dbReference>
<dbReference type="GO" id="GO:0006790">
    <property type="term" value="P:sulfur compound metabolic process"/>
    <property type="evidence" value="ECO:0007669"/>
    <property type="project" value="TreeGrafter"/>
</dbReference>
<dbReference type="InterPro" id="IPR036374">
    <property type="entry name" value="OxRdtase_Mopterin-bd_sf"/>
</dbReference>
<accession>A0A381V2U0</accession>
<dbReference type="Gene3D" id="3.90.420.10">
    <property type="entry name" value="Oxidoreductase, molybdopterin-binding domain"/>
    <property type="match status" value="1"/>
</dbReference>
<evidence type="ECO:0000256" key="5">
    <source>
        <dbReference type="SAM" id="MobiDB-lite"/>
    </source>
</evidence>
<evidence type="ECO:0000256" key="3">
    <source>
        <dbReference type="ARBA" id="ARBA00022723"/>
    </source>
</evidence>
<feature type="compositionally biased region" description="Polar residues" evidence="5">
    <location>
        <begin position="397"/>
        <end position="415"/>
    </location>
</feature>